<evidence type="ECO:0000256" key="2">
    <source>
        <dbReference type="SAM" id="SignalP"/>
    </source>
</evidence>
<evidence type="ECO:0000313" key="4">
    <source>
        <dbReference type="Proteomes" id="UP000198412"/>
    </source>
</evidence>
<evidence type="ECO:0000256" key="1">
    <source>
        <dbReference type="SAM" id="Phobius"/>
    </source>
</evidence>
<protein>
    <recommendedName>
        <fullName evidence="5">Lipoprotein</fullName>
    </recommendedName>
</protein>
<keyword evidence="2" id="KW-0732">Signal</keyword>
<gene>
    <name evidence="3" type="ORF">SAMN04488111_3285</name>
</gene>
<keyword evidence="1" id="KW-0472">Membrane</keyword>
<keyword evidence="4" id="KW-1185">Reference proteome</keyword>
<reference evidence="4" key="1">
    <citation type="submission" date="2017-06" db="EMBL/GenBank/DDBJ databases">
        <authorList>
            <person name="Varghese N."/>
            <person name="Submissions S."/>
        </authorList>
    </citation>
    <scope>NUCLEOTIDE SEQUENCE [LARGE SCALE GENOMIC DNA]</scope>
    <source>
        <strain evidence="4">DSM 27993</strain>
    </source>
</reference>
<keyword evidence="1" id="KW-1133">Transmembrane helix</keyword>
<organism evidence="3 4">
    <name type="scientific">Lutibacter flavus</name>
    <dbReference type="NCBI Taxonomy" id="691689"/>
    <lineage>
        <taxon>Bacteria</taxon>
        <taxon>Pseudomonadati</taxon>
        <taxon>Bacteroidota</taxon>
        <taxon>Flavobacteriia</taxon>
        <taxon>Flavobacteriales</taxon>
        <taxon>Flavobacteriaceae</taxon>
        <taxon>Lutibacter</taxon>
    </lineage>
</organism>
<dbReference type="EMBL" id="FZNX01000007">
    <property type="protein sequence ID" value="SNR82365.1"/>
    <property type="molecule type" value="Genomic_DNA"/>
</dbReference>
<feature type="chain" id="PRO_5013031665" description="Lipoprotein" evidence="2">
    <location>
        <begin position="27"/>
        <end position="140"/>
    </location>
</feature>
<feature type="signal peptide" evidence="2">
    <location>
        <begin position="1"/>
        <end position="26"/>
    </location>
</feature>
<evidence type="ECO:0008006" key="5">
    <source>
        <dbReference type="Google" id="ProtNLM"/>
    </source>
</evidence>
<dbReference type="PROSITE" id="PS51257">
    <property type="entry name" value="PROKAR_LIPOPROTEIN"/>
    <property type="match status" value="1"/>
</dbReference>
<name>A0A238ZFS9_9FLAO</name>
<proteinExistence type="predicted"/>
<evidence type="ECO:0000313" key="3">
    <source>
        <dbReference type="EMBL" id="SNR82365.1"/>
    </source>
</evidence>
<dbReference type="Proteomes" id="UP000198412">
    <property type="component" value="Unassembled WGS sequence"/>
</dbReference>
<dbReference type="AlphaFoldDB" id="A0A238ZFS9"/>
<feature type="transmembrane region" description="Helical" evidence="1">
    <location>
        <begin position="117"/>
        <end position="138"/>
    </location>
</feature>
<keyword evidence="1" id="KW-0812">Transmembrane</keyword>
<dbReference type="RefSeq" id="WP_089379544.1">
    <property type="nucleotide sequence ID" value="NZ_FZNX01000007.1"/>
</dbReference>
<accession>A0A238ZFS9</accession>
<sequence length="140" mass="15588">MQKNKSNLKLIALVLSMVLLLQSCKAYQNKTVTTEDALLTSKGIKVKTFNNETYQFESLRKEDGKLYGIAKRKSETAKKLIDRIIVDNPSSKFVKILLPDDFVKEIHLQRKGTAVKIITYTGVGILAGIGAILIAFMLGQ</sequence>